<dbReference type="GO" id="GO:0008146">
    <property type="term" value="F:sulfotransferase activity"/>
    <property type="evidence" value="ECO:0007669"/>
    <property type="project" value="InterPro"/>
</dbReference>
<feature type="domain" description="Sulfotransferase" evidence="1">
    <location>
        <begin position="5"/>
        <end position="180"/>
    </location>
</feature>
<evidence type="ECO:0000313" key="3">
    <source>
        <dbReference type="Proteomes" id="UP000001400"/>
    </source>
</evidence>
<dbReference type="Pfam" id="PF00685">
    <property type="entry name" value="Sulfotransfer_1"/>
    <property type="match status" value="1"/>
</dbReference>
<dbReference type="RefSeq" id="WP_012997081.1">
    <property type="nucleotide sequence ID" value="NC_013926.1"/>
</dbReference>
<dbReference type="GeneID" id="8827175"/>
<dbReference type="SUPFAM" id="SSF52540">
    <property type="entry name" value="P-loop containing nucleoside triphosphate hydrolases"/>
    <property type="match status" value="1"/>
</dbReference>
<gene>
    <name evidence="2" type="ordered locus">Aboo_0233</name>
</gene>
<dbReference type="Gene3D" id="3.40.50.300">
    <property type="entry name" value="P-loop containing nucleotide triphosphate hydrolases"/>
    <property type="match status" value="1"/>
</dbReference>
<reference evidence="2" key="1">
    <citation type="submission" date="2010-02" db="EMBL/GenBank/DDBJ databases">
        <title>Complete sequence of Aciduliprofundum boonei T469.</title>
        <authorList>
            <consortium name="US DOE Joint Genome Institute"/>
            <person name="Lucas S."/>
            <person name="Copeland A."/>
            <person name="Lapidus A."/>
            <person name="Cheng J.-F."/>
            <person name="Bruce D."/>
            <person name="Goodwin L."/>
            <person name="Pitluck S."/>
            <person name="Saunders E."/>
            <person name="Detter J.C."/>
            <person name="Han C."/>
            <person name="Tapia R."/>
            <person name="Land M."/>
            <person name="Hauser L."/>
            <person name="Kyrpides N."/>
            <person name="Mikhailova N."/>
            <person name="Flores G."/>
            <person name="Reysenbach A.-L."/>
            <person name="Woyke T."/>
        </authorList>
    </citation>
    <scope>NUCLEOTIDE SEQUENCE</scope>
    <source>
        <strain evidence="2">T469</strain>
    </source>
</reference>
<proteinExistence type="predicted"/>
<protein>
    <submittedName>
        <fullName evidence="2">Type I phosphodiesterase/nucleotide pyrophosphatase</fullName>
    </submittedName>
</protein>
<keyword evidence="3" id="KW-1185">Reference proteome</keyword>
<dbReference type="AlphaFoldDB" id="D3TBW0"/>
<dbReference type="InterPro" id="IPR027417">
    <property type="entry name" value="P-loop_NTPase"/>
</dbReference>
<dbReference type="HOGENOM" id="CLU_1394708_0_0_2"/>
<evidence type="ECO:0000259" key="1">
    <source>
        <dbReference type="Pfam" id="PF00685"/>
    </source>
</evidence>
<sequence length="186" mass="21650">MVNYIVSGLERSGTSMMMQILYLGGMKVAFDTKRKPDEHNPKGYFELEGGKIINRLMDGSFPIEKYDDMVIKVTAYGLKFLPKGEYKVIYMLRNLDEIMASMSKMIGEKLGEEDKRAFDKLNRYALKLLEERDDMDYITVRYDKVIENPHREIERVNDFLGGILDVDSAVRAVDPSLYRNRKKEVR</sequence>
<accession>D3TBW0</accession>
<organism evidence="2 3">
    <name type="scientific">Aciduliprofundum boonei (strain DSM 19572 / T469)</name>
    <dbReference type="NCBI Taxonomy" id="439481"/>
    <lineage>
        <taxon>Archaea</taxon>
        <taxon>Methanobacteriati</taxon>
        <taxon>Thermoplasmatota</taxon>
        <taxon>DHVE2 group</taxon>
        <taxon>Candidatus Aciduliprofundum</taxon>
    </lineage>
</organism>
<name>D3TBW0_ACIB4</name>
<dbReference type="InterPro" id="IPR000863">
    <property type="entry name" value="Sulfotransferase_dom"/>
</dbReference>
<dbReference type="KEGG" id="abi:Aboo_0233"/>
<dbReference type="Proteomes" id="UP000001400">
    <property type="component" value="Chromosome"/>
</dbReference>
<evidence type="ECO:0000313" key="2">
    <source>
        <dbReference type="EMBL" id="ADD08045.1"/>
    </source>
</evidence>
<dbReference type="EMBL" id="CP001941">
    <property type="protein sequence ID" value="ADD08045.1"/>
    <property type="molecule type" value="Genomic_DNA"/>
</dbReference>